<evidence type="ECO:0000256" key="3">
    <source>
        <dbReference type="ARBA" id="ARBA00022605"/>
    </source>
</evidence>
<feature type="binding site" evidence="8">
    <location>
        <position position="108"/>
    </location>
    <ligand>
        <name>shikimate</name>
        <dbReference type="ChEBI" id="CHEBI:36208"/>
    </ligand>
</feature>
<dbReference type="UniPathway" id="UPA00053">
    <property type="reaction ID" value="UER00087"/>
</dbReference>
<evidence type="ECO:0000313" key="12">
    <source>
        <dbReference type="Proteomes" id="UP000579281"/>
    </source>
</evidence>
<dbReference type="PANTHER" id="PTHR21089:SF1">
    <property type="entry name" value="BIFUNCTIONAL 3-DEHYDROQUINATE DEHYDRATASE_SHIKIMATE DEHYDROGENASE, CHLOROPLASTIC"/>
    <property type="match status" value="1"/>
</dbReference>
<evidence type="ECO:0000256" key="8">
    <source>
        <dbReference type="HAMAP-Rule" id="MF_00222"/>
    </source>
</evidence>
<dbReference type="PANTHER" id="PTHR21089">
    <property type="entry name" value="SHIKIMATE DEHYDROGENASE"/>
    <property type="match status" value="1"/>
</dbReference>
<feature type="binding site" evidence="8">
    <location>
        <position position="68"/>
    </location>
    <ligand>
        <name>shikimate</name>
        <dbReference type="ChEBI" id="CHEBI:36208"/>
    </ligand>
</feature>
<keyword evidence="3 8" id="KW-0028">Amino-acid biosynthesis</keyword>
<comment type="subunit">
    <text evidence="8">Homodimer.</text>
</comment>
<evidence type="ECO:0000313" key="11">
    <source>
        <dbReference type="EMBL" id="MBB6218079.1"/>
    </source>
</evidence>
<dbReference type="GO" id="GO:0019632">
    <property type="term" value="P:shikimate metabolic process"/>
    <property type="evidence" value="ECO:0007669"/>
    <property type="project" value="InterPro"/>
</dbReference>
<feature type="binding site" evidence="8">
    <location>
        <position position="223"/>
    </location>
    <ligand>
        <name>NADP(+)</name>
        <dbReference type="ChEBI" id="CHEBI:58349"/>
    </ligand>
</feature>
<organism evidence="11 12">
    <name type="scientific">Anaerosolibacter carboniphilus</name>
    <dbReference type="NCBI Taxonomy" id="1417629"/>
    <lineage>
        <taxon>Bacteria</taxon>
        <taxon>Bacillati</taxon>
        <taxon>Bacillota</taxon>
        <taxon>Clostridia</taxon>
        <taxon>Peptostreptococcales</taxon>
        <taxon>Thermotaleaceae</taxon>
        <taxon>Anaerosolibacter</taxon>
    </lineage>
</organism>
<feature type="binding site" evidence="8">
    <location>
        <position position="225"/>
    </location>
    <ligand>
        <name>shikimate</name>
        <dbReference type="ChEBI" id="CHEBI:36208"/>
    </ligand>
</feature>
<dbReference type="Pfam" id="PF08501">
    <property type="entry name" value="Shikimate_dh_N"/>
    <property type="match status" value="1"/>
</dbReference>
<dbReference type="GO" id="GO:0050661">
    <property type="term" value="F:NADP binding"/>
    <property type="evidence" value="ECO:0007669"/>
    <property type="project" value="InterPro"/>
</dbReference>
<name>A0A841L6R5_9FIRM</name>
<comment type="function">
    <text evidence="8">Involved in the biosynthesis of the chorismate, which leads to the biosynthesis of aromatic amino acids. Catalyzes the reversible NADPH linked reduction of 3-dehydroshikimate (DHSA) to yield shikimate (SA).</text>
</comment>
<accession>A0A841L6R5</accession>
<dbReference type="CDD" id="cd01065">
    <property type="entry name" value="NAD_bind_Shikimate_DH"/>
    <property type="match status" value="1"/>
</dbReference>
<keyword evidence="6 8" id="KW-0057">Aromatic amino acid biosynthesis</keyword>
<dbReference type="Gene3D" id="3.40.50.720">
    <property type="entry name" value="NAD(P)-binding Rossmann-like Domain"/>
    <property type="match status" value="1"/>
</dbReference>
<evidence type="ECO:0000256" key="4">
    <source>
        <dbReference type="ARBA" id="ARBA00022857"/>
    </source>
</evidence>
<keyword evidence="5 8" id="KW-0560">Oxidoreductase</keyword>
<dbReference type="InterPro" id="IPR011342">
    <property type="entry name" value="Shikimate_DH"/>
</dbReference>
<comment type="caution">
    <text evidence="11">The sequence shown here is derived from an EMBL/GenBank/DDBJ whole genome shotgun (WGS) entry which is preliminary data.</text>
</comment>
<feature type="binding site" evidence="8">
    <location>
        <position position="93"/>
    </location>
    <ligand>
        <name>shikimate</name>
        <dbReference type="ChEBI" id="CHEBI:36208"/>
    </ligand>
</feature>
<reference evidence="11 12" key="1">
    <citation type="submission" date="2020-08" db="EMBL/GenBank/DDBJ databases">
        <title>Genomic Encyclopedia of Type Strains, Phase IV (KMG-IV): sequencing the most valuable type-strain genomes for metagenomic binning, comparative biology and taxonomic classification.</title>
        <authorList>
            <person name="Goeker M."/>
        </authorList>
    </citation>
    <scope>NUCLEOTIDE SEQUENCE [LARGE SCALE GENOMIC DNA]</scope>
    <source>
        <strain evidence="11 12">DSM 103526</strain>
    </source>
</reference>
<dbReference type="GO" id="GO:0004764">
    <property type="term" value="F:shikimate 3-dehydrogenase (NADP+) activity"/>
    <property type="evidence" value="ECO:0007669"/>
    <property type="project" value="UniProtKB-UniRule"/>
</dbReference>
<feature type="domain" description="Shikimate dehydrogenase substrate binding N-terminal" evidence="10">
    <location>
        <begin position="14"/>
        <end position="95"/>
    </location>
</feature>
<dbReference type="InterPro" id="IPR022893">
    <property type="entry name" value="Shikimate_DH_fam"/>
</dbReference>
<feature type="binding site" evidence="8">
    <location>
        <begin position="22"/>
        <end position="24"/>
    </location>
    <ligand>
        <name>shikimate</name>
        <dbReference type="ChEBI" id="CHEBI:36208"/>
    </ligand>
</feature>
<dbReference type="EMBL" id="JACHEN010000032">
    <property type="protein sequence ID" value="MBB6218079.1"/>
    <property type="molecule type" value="Genomic_DNA"/>
</dbReference>
<feature type="binding site" evidence="8">
    <location>
        <position position="246"/>
    </location>
    <ligand>
        <name>NADP(+)</name>
        <dbReference type="ChEBI" id="CHEBI:58349"/>
    </ligand>
</feature>
<dbReference type="AlphaFoldDB" id="A0A841L6R5"/>
<dbReference type="NCBIfam" id="TIGR00507">
    <property type="entry name" value="aroE"/>
    <property type="match status" value="1"/>
</dbReference>
<comment type="caution">
    <text evidence="8">Lacks conserved residue(s) required for the propagation of feature annotation.</text>
</comment>
<evidence type="ECO:0000259" key="10">
    <source>
        <dbReference type="Pfam" id="PF08501"/>
    </source>
</evidence>
<dbReference type="GO" id="GO:0009423">
    <property type="term" value="P:chorismate biosynthetic process"/>
    <property type="evidence" value="ECO:0007669"/>
    <property type="project" value="UniProtKB-UniRule"/>
</dbReference>
<dbReference type="InterPro" id="IPR013708">
    <property type="entry name" value="Shikimate_DH-bd_N"/>
</dbReference>
<comment type="pathway">
    <text evidence="1 8">Metabolic intermediate biosynthesis; chorismate biosynthesis; chorismate from D-erythrose 4-phosphate and phosphoenolpyruvate: step 4/7.</text>
</comment>
<feature type="binding site" evidence="8">
    <location>
        <position position="253"/>
    </location>
    <ligand>
        <name>shikimate</name>
        <dbReference type="ChEBI" id="CHEBI:36208"/>
    </ligand>
</feature>
<dbReference type="SUPFAM" id="SSF53223">
    <property type="entry name" value="Aminoacid dehydrogenase-like, N-terminal domain"/>
    <property type="match status" value="1"/>
</dbReference>
<dbReference type="InterPro" id="IPR036291">
    <property type="entry name" value="NAD(P)-bd_dom_sf"/>
</dbReference>
<dbReference type="HAMAP" id="MF_00222">
    <property type="entry name" value="Shikimate_DH_AroE"/>
    <property type="match status" value="1"/>
</dbReference>
<dbReference type="InterPro" id="IPR006151">
    <property type="entry name" value="Shikm_DH/Glu-tRNA_Rdtase"/>
</dbReference>
<dbReference type="GO" id="GO:0008652">
    <property type="term" value="P:amino acid biosynthetic process"/>
    <property type="evidence" value="ECO:0007669"/>
    <property type="project" value="UniProtKB-KW"/>
</dbReference>
<evidence type="ECO:0000256" key="6">
    <source>
        <dbReference type="ARBA" id="ARBA00023141"/>
    </source>
</evidence>
<dbReference type="Pfam" id="PF01488">
    <property type="entry name" value="Shikimate_DH"/>
    <property type="match status" value="1"/>
</dbReference>
<evidence type="ECO:0000256" key="1">
    <source>
        <dbReference type="ARBA" id="ARBA00004871"/>
    </source>
</evidence>
<gene>
    <name evidence="8" type="primary">aroE</name>
    <name evidence="11" type="ORF">HNQ80_004218</name>
</gene>
<dbReference type="SUPFAM" id="SSF51735">
    <property type="entry name" value="NAD(P)-binding Rossmann-fold domains"/>
    <property type="match status" value="1"/>
</dbReference>
<feature type="active site" description="Proton acceptor" evidence="8">
    <location>
        <position position="72"/>
    </location>
</feature>
<proteinExistence type="inferred from homology"/>
<feature type="domain" description="Quinate/shikimate 5-dehydrogenase/glutamyl-tRNA reductase" evidence="9">
    <location>
        <begin position="122"/>
        <end position="196"/>
    </location>
</feature>
<keyword evidence="12" id="KW-1185">Reference proteome</keyword>
<evidence type="ECO:0000256" key="7">
    <source>
        <dbReference type="ARBA" id="ARBA00049442"/>
    </source>
</evidence>
<comment type="catalytic activity">
    <reaction evidence="7 8">
        <text>shikimate + NADP(+) = 3-dehydroshikimate + NADPH + H(+)</text>
        <dbReference type="Rhea" id="RHEA:17737"/>
        <dbReference type="ChEBI" id="CHEBI:15378"/>
        <dbReference type="ChEBI" id="CHEBI:16630"/>
        <dbReference type="ChEBI" id="CHEBI:36208"/>
        <dbReference type="ChEBI" id="CHEBI:57783"/>
        <dbReference type="ChEBI" id="CHEBI:58349"/>
        <dbReference type="EC" id="1.1.1.25"/>
    </reaction>
</comment>
<protein>
    <recommendedName>
        <fullName evidence="2 8">Shikimate dehydrogenase (NADP(+))</fullName>
        <shortName evidence="8">SDH</shortName>
        <ecNumber evidence="2 8">1.1.1.25</ecNumber>
    </recommendedName>
</protein>
<dbReference type="GO" id="GO:0009073">
    <property type="term" value="P:aromatic amino acid family biosynthetic process"/>
    <property type="evidence" value="ECO:0007669"/>
    <property type="project" value="UniProtKB-KW"/>
</dbReference>
<sequence>MNSRINGGTALYGVIGYPISHSLSPEIHNTIFDLCRENRIYLPVSIPPQGLKDSIAMLRNSFKGFNVTIPHKETIMEYLDDIEEKALWYGAVNTVKVDNGKMTGYNTDGYGFTRSLQEEGITLKGKRILLIGAGGAARIAAHEILLQGGILTIANRSDDRAYKLKEVLEINLKAENIEVLSLDQVEANFDCIINATPLGMSSWEGEMPVREEALRNAPWIFDMVYNPYETKLLKLGKMHGCGVKNGFSMLFYQAIKAQEIWTGKTLMEDEQRLLYKEIEDYFVGKMNWKIGE</sequence>
<dbReference type="Proteomes" id="UP000579281">
    <property type="component" value="Unassembled WGS sequence"/>
</dbReference>
<dbReference type="EC" id="1.1.1.25" evidence="2 8"/>
<feature type="binding site" evidence="8">
    <location>
        <begin position="132"/>
        <end position="136"/>
    </location>
    <ligand>
        <name>NADP(+)</name>
        <dbReference type="ChEBI" id="CHEBI:58349"/>
    </ligand>
</feature>
<feature type="binding site" evidence="8">
    <location>
        <position position="84"/>
    </location>
    <ligand>
        <name>NADP(+)</name>
        <dbReference type="ChEBI" id="CHEBI:58349"/>
    </ligand>
</feature>
<evidence type="ECO:0000256" key="5">
    <source>
        <dbReference type="ARBA" id="ARBA00023002"/>
    </source>
</evidence>
<evidence type="ECO:0000256" key="2">
    <source>
        <dbReference type="ARBA" id="ARBA00012962"/>
    </source>
</evidence>
<evidence type="ECO:0000259" key="9">
    <source>
        <dbReference type="Pfam" id="PF01488"/>
    </source>
</evidence>
<comment type="similarity">
    <text evidence="8">Belongs to the shikimate dehydrogenase family.</text>
</comment>
<dbReference type="InterPro" id="IPR046346">
    <property type="entry name" value="Aminoacid_DH-like_N_sf"/>
</dbReference>
<dbReference type="RefSeq" id="WP_184312576.1">
    <property type="nucleotide sequence ID" value="NZ_JACHEN010000032.1"/>
</dbReference>
<keyword evidence="4 8" id="KW-0521">NADP</keyword>
<dbReference type="Gene3D" id="3.40.50.10860">
    <property type="entry name" value="Leucine Dehydrogenase, chain A, domain 1"/>
    <property type="match status" value="1"/>
</dbReference>